<keyword evidence="2" id="KW-1185">Reference proteome</keyword>
<dbReference type="PANTHER" id="PTHR12138:SF135">
    <property type="entry name" value="SAM DOMAIN-CONTAINING PROTEIN"/>
    <property type="match status" value="1"/>
</dbReference>
<name>A0A8I4A2H1_CALJA</name>
<evidence type="ECO:0000313" key="2">
    <source>
        <dbReference type="Proteomes" id="UP000008225"/>
    </source>
</evidence>
<reference evidence="1 2" key="1">
    <citation type="submission" date="2009-03" db="EMBL/GenBank/DDBJ databases">
        <authorList>
            <person name="Warren W."/>
            <person name="Ye L."/>
            <person name="Minx P."/>
            <person name="Worley K."/>
            <person name="Gibbs R."/>
            <person name="Wilson R.K."/>
        </authorList>
    </citation>
    <scope>NUCLEOTIDE SEQUENCE [LARGE SCALE GENOMIC DNA]</scope>
</reference>
<sequence>MERACTSESSLALSPRLEYGGMILARYNLCLPGSSDSPASASQVAGCTGACNHALLIFCIFSKMGFHCVSQHGLNLLTS</sequence>
<dbReference type="GeneTree" id="ENSGT01120000271815"/>
<dbReference type="Proteomes" id="UP000008225">
    <property type="component" value="Chromosome 10"/>
</dbReference>
<proteinExistence type="predicted"/>
<dbReference type="AlphaFoldDB" id="A0A8I4A2H1"/>
<organism evidence="1 2">
    <name type="scientific">Callithrix jacchus</name>
    <name type="common">White-tufted-ear marmoset</name>
    <name type="synonym">Simia Jacchus</name>
    <dbReference type="NCBI Taxonomy" id="9483"/>
    <lineage>
        <taxon>Eukaryota</taxon>
        <taxon>Metazoa</taxon>
        <taxon>Chordata</taxon>
        <taxon>Craniata</taxon>
        <taxon>Vertebrata</taxon>
        <taxon>Euteleostomi</taxon>
        <taxon>Mammalia</taxon>
        <taxon>Eutheria</taxon>
        <taxon>Euarchontoglires</taxon>
        <taxon>Primates</taxon>
        <taxon>Haplorrhini</taxon>
        <taxon>Platyrrhini</taxon>
        <taxon>Cebidae</taxon>
        <taxon>Callitrichinae</taxon>
        <taxon>Callithrix</taxon>
        <taxon>Callithrix</taxon>
    </lineage>
</organism>
<reference evidence="1" key="2">
    <citation type="submission" date="2025-08" db="UniProtKB">
        <authorList>
            <consortium name="Ensembl"/>
        </authorList>
    </citation>
    <scope>IDENTIFICATION</scope>
</reference>
<accession>A0A8I4A2H1</accession>
<dbReference type="PANTHER" id="PTHR12138">
    <property type="entry name" value="PRIMATE-EXPANDED PROTEIN FAMILY"/>
    <property type="match status" value="1"/>
</dbReference>
<dbReference type="Ensembl" id="ENSCJAT00000139917.1">
    <property type="protein sequence ID" value="ENSCJAP00000085332.1"/>
    <property type="gene ID" value="ENSCJAG00000069808.1"/>
</dbReference>
<evidence type="ECO:0000313" key="1">
    <source>
        <dbReference type="Ensembl" id="ENSCJAP00000085332.1"/>
    </source>
</evidence>
<reference evidence="1" key="3">
    <citation type="submission" date="2025-09" db="UniProtKB">
        <authorList>
            <consortium name="Ensembl"/>
        </authorList>
    </citation>
    <scope>IDENTIFICATION</scope>
</reference>
<protein>
    <submittedName>
        <fullName evidence="1">Uncharacterized protein</fullName>
    </submittedName>
</protein>